<evidence type="ECO:0000313" key="2">
    <source>
        <dbReference type="EMBL" id="GHC53360.1"/>
    </source>
</evidence>
<name>A0A918TLM8_9BACT</name>
<sequence length="167" mass="18833">MESRRHRIHSLRSNQVRSPPAGVLLPFNLTDRTPTMSQPRYHKVQLDDLPEIECCCGTTRRGFADLPDAPASIHLLKVKDEPTSHYHQKTAEIYLILEGEGVLELDGEMVPVKPMSSILIQPGCRHRAVGQMTLVNIPVPKHDDKDFFYEEEANKNESSPALQVDPT</sequence>
<dbReference type="CDD" id="cd20295">
    <property type="entry name" value="cupin_Pac13-like"/>
    <property type="match status" value="1"/>
</dbReference>
<dbReference type="Pfam" id="PF07883">
    <property type="entry name" value="Cupin_2"/>
    <property type="match status" value="1"/>
</dbReference>
<feature type="domain" description="Cupin type-2" evidence="1">
    <location>
        <begin position="77"/>
        <end position="128"/>
    </location>
</feature>
<protein>
    <recommendedName>
        <fullName evidence="1">Cupin type-2 domain-containing protein</fullName>
    </recommendedName>
</protein>
<accession>A0A918TLM8</accession>
<dbReference type="Proteomes" id="UP000644507">
    <property type="component" value="Unassembled WGS sequence"/>
</dbReference>
<evidence type="ECO:0000259" key="1">
    <source>
        <dbReference type="Pfam" id="PF07883"/>
    </source>
</evidence>
<reference evidence="2" key="2">
    <citation type="submission" date="2020-09" db="EMBL/GenBank/DDBJ databases">
        <authorList>
            <person name="Sun Q."/>
            <person name="Kim S."/>
        </authorList>
    </citation>
    <scope>NUCLEOTIDE SEQUENCE</scope>
    <source>
        <strain evidence="2">KCTC 12988</strain>
    </source>
</reference>
<keyword evidence="3" id="KW-1185">Reference proteome</keyword>
<gene>
    <name evidence="2" type="ORF">GCM10007100_19810</name>
</gene>
<proteinExistence type="predicted"/>
<dbReference type="Gene3D" id="2.60.120.10">
    <property type="entry name" value="Jelly Rolls"/>
    <property type="match status" value="1"/>
</dbReference>
<evidence type="ECO:0000313" key="3">
    <source>
        <dbReference type="Proteomes" id="UP000644507"/>
    </source>
</evidence>
<dbReference type="RefSeq" id="WP_229809469.1">
    <property type="nucleotide sequence ID" value="NZ_BMXI01000007.1"/>
</dbReference>
<organism evidence="2 3">
    <name type="scientific">Roseibacillus persicicus</name>
    <dbReference type="NCBI Taxonomy" id="454148"/>
    <lineage>
        <taxon>Bacteria</taxon>
        <taxon>Pseudomonadati</taxon>
        <taxon>Verrucomicrobiota</taxon>
        <taxon>Verrucomicrobiia</taxon>
        <taxon>Verrucomicrobiales</taxon>
        <taxon>Verrucomicrobiaceae</taxon>
        <taxon>Roseibacillus</taxon>
    </lineage>
</organism>
<dbReference type="InterPro" id="IPR011051">
    <property type="entry name" value="RmlC_Cupin_sf"/>
</dbReference>
<comment type="caution">
    <text evidence="2">The sequence shown here is derived from an EMBL/GenBank/DDBJ whole genome shotgun (WGS) entry which is preliminary data.</text>
</comment>
<dbReference type="EMBL" id="BMXI01000007">
    <property type="protein sequence ID" value="GHC53360.1"/>
    <property type="molecule type" value="Genomic_DNA"/>
</dbReference>
<dbReference type="InterPro" id="IPR013096">
    <property type="entry name" value="Cupin_2"/>
</dbReference>
<dbReference type="SUPFAM" id="SSF51182">
    <property type="entry name" value="RmlC-like cupins"/>
    <property type="match status" value="1"/>
</dbReference>
<dbReference type="InterPro" id="IPR014710">
    <property type="entry name" value="RmlC-like_jellyroll"/>
</dbReference>
<dbReference type="AlphaFoldDB" id="A0A918TLM8"/>
<reference evidence="2" key="1">
    <citation type="journal article" date="2014" name="Int. J. Syst. Evol. Microbiol.">
        <title>Complete genome sequence of Corynebacterium casei LMG S-19264T (=DSM 44701T), isolated from a smear-ripened cheese.</title>
        <authorList>
            <consortium name="US DOE Joint Genome Institute (JGI-PGF)"/>
            <person name="Walter F."/>
            <person name="Albersmeier A."/>
            <person name="Kalinowski J."/>
            <person name="Ruckert C."/>
        </authorList>
    </citation>
    <scope>NUCLEOTIDE SEQUENCE</scope>
    <source>
        <strain evidence="2">KCTC 12988</strain>
    </source>
</reference>